<feature type="region of interest" description="Disordered" evidence="1">
    <location>
        <begin position="20"/>
        <end position="48"/>
    </location>
</feature>
<evidence type="ECO:0000259" key="2">
    <source>
        <dbReference type="PROSITE" id="PS50086"/>
    </source>
</evidence>
<dbReference type="GO" id="GO:0005096">
    <property type="term" value="F:GTPase activator activity"/>
    <property type="evidence" value="ECO:0007669"/>
    <property type="project" value="TreeGrafter"/>
</dbReference>
<protein>
    <recommendedName>
        <fullName evidence="2">Rab-GAP TBC domain-containing protein</fullName>
    </recommendedName>
</protein>
<sequence length="238" mass="26685">MHSSIGTGSLAYPIGSKVMDMRSSSKDERQTETIVKSRQSSIDSTDNIENSCDLSNNCTDMSLAGQREISSDPTDLVTLRVSTDVQHVTILLLCLPLDTAAVPLNGEDENDFVPHEDEIVDVVRTDSHLEVYKATRNLARMSDILAVYAWVDPATGMSDLLSSFAVLFEDNADAFWCFEMLIRRLRKNFQMEGRSQVMKQLQAFWHILELTDGEMFAHLSNIGAESLHFAFPMLLVLF</sequence>
<reference evidence="3 4" key="1">
    <citation type="journal article" date="2021" name="Commun. Biol.">
        <title>The genome of Shorea leprosula (Dipterocarpaceae) highlights the ecological relevance of drought in aseasonal tropical rainforests.</title>
        <authorList>
            <person name="Ng K.K.S."/>
            <person name="Kobayashi M.J."/>
            <person name="Fawcett J.A."/>
            <person name="Hatakeyama M."/>
            <person name="Paape T."/>
            <person name="Ng C.H."/>
            <person name="Ang C.C."/>
            <person name="Tnah L.H."/>
            <person name="Lee C.T."/>
            <person name="Nishiyama T."/>
            <person name="Sese J."/>
            <person name="O'Brien M.J."/>
            <person name="Copetti D."/>
            <person name="Mohd Noor M.I."/>
            <person name="Ong R.C."/>
            <person name="Putra M."/>
            <person name="Sireger I.Z."/>
            <person name="Indrioko S."/>
            <person name="Kosugi Y."/>
            <person name="Izuno A."/>
            <person name="Isagi Y."/>
            <person name="Lee S.L."/>
            <person name="Shimizu K.K."/>
        </authorList>
    </citation>
    <scope>NUCLEOTIDE SEQUENCE [LARGE SCALE GENOMIC DNA]</scope>
    <source>
        <strain evidence="3">214</strain>
    </source>
</reference>
<dbReference type="PROSITE" id="PS50086">
    <property type="entry name" value="TBC_RABGAP"/>
    <property type="match status" value="1"/>
</dbReference>
<dbReference type="InterPro" id="IPR000195">
    <property type="entry name" value="Rab-GAP-TBC_dom"/>
</dbReference>
<dbReference type="AlphaFoldDB" id="A0AAV5LP16"/>
<comment type="caution">
    <text evidence="3">The sequence shown here is derived from an EMBL/GenBank/DDBJ whole genome shotgun (WGS) entry which is preliminary data.</text>
</comment>
<organism evidence="3 4">
    <name type="scientific">Rubroshorea leprosula</name>
    <dbReference type="NCBI Taxonomy" id="152421"/>
    <lineage>
        <taxon>Eukaryota</taxon>
        <taxon>Viridiplantae</taxon>
        <taxon>Streptophyta</taxon>
        <taxon>Embryophyta</taxon>
        <taxon>Tracheophyta</taxon>
        <taxon>Spermatophyta</taxon>
        <taxon>Magnoliopsida</taxon>
        <taxon>eudicotyledons</taxon>
        <taxon>Gunneridae</taxon>
        <taxon>Pentapetalae</taxon>
        <taxon>rosids</taxon>
        <taxon>malvids</taxon>
        <taxon>Malvales</taxon>
        <taxon>Dipterocarpaceae</taxon>
        <taxon>Rubroshorea</taxon>
    </lineage>
</organism>
<dbReference type="Pfam" id="PF00566">
    <property type="entry name" value="RabGAP-TBC"/>
    <property type="match status" value="1"/>
</dbReference>
<dbReference type="Proteomes" id="UP001054252">
    <property type="component" value="Unassembled WGS sequence"/>
</dbReference>
<dbReference type="EMBL" id="BPVZ01000133">
    <property type="protein sequence ID" value="GKV39188.1"/>
    <property type="molecule type" value="Genomic_DNA"/>
</dbReference>
<name>A0AAV5LP16_9ROSI</name>
<gene>
    <name evidence="3" type="ORF">SLEP1_g46996</name>
</gene>
<accession>A0AAV5LP16</accession>
<evidence type="ECO:0000256" key="1">
    <source>
        <dbReference type="SAM" id="MobiDB-lite"/>
    </source>
</evidence>
<evidence type="ECO:0000313" key="3">
    <source>
        <dbReference type="EMBL" id="GKV39188.1"/>
    </source>
</evidence>
<dbReference type="InterPro" id="IPR035969">
    <property type="entry name" value="Rab-GAP_TBC_sf"/>
</dbReference>
<keyword evidence="4" id="KW-1185">Reference proteome</keyword>
<feature type="compositionally biased region" description="Polar residues" evidence="1">
    <location>
        <begin position="32"/>
        <end position="48"/>
    </location>
</feature>
<dbReference type="SUPFAM" id="SSF47923">
    <property type="entry name" value="Ypt/Rab-GAP domain of gyp1p"/>
    <property type="match status" value="1"/>
</dbReference>
<dbReference type="Gene3D" id="1.10.8.270">
    <property type="entry name" value="putative rabgap domain of human tbc1 domain family member 14 like domains"/>
    <property type="match status" value="1"/>
</dbReference>
<feature type="compositionally biased region" description="Basic and acidic residues" evidence="1">
    <location>
        <begin position="20"/>
        <end position="31"/>
    </location>
</feature>
<proteinExistence type="predicted"/>
<evidence type="ECO:0000313" key="4">
    <source>
        <dbReference type="Proteomes" id="UP001054252"/>
    </source>
</evidence>
<dbReference type="PANTHER" id="PTHR22957:SF456">
    <property type="entry name" value="YPT_RAB-GAP DOMAIN OF GYP1P SUPERFAMILY PROTEIN"/>
    <property type="match status" value="1"/>
</dbReference>
<dbReference type="PANTHER" id="PTHR22957">
    <property type="entry name" value="TBC1 DOMAIN FAMILY MEMBER GTPASE-ACTIVATING PROTEIN"/>
    <property type="match status" value="1"/>
</dbReference>
<feature type="domain" description="Rab-GAP TBC" evidence="2">
    <location>
        <begin position="1"/>
        <end position="238"/>
    </location>
</feature>